<evidence type="ECO:0000313" key="1">
    <source>
        <dbReference type="EMBL" id="CAF1587649.1"/>
    </source>
</evidence>
<evidence type="ECO:0000313" key="2">
    <source>
        <dbReference type="EMBL" id="CAF4390111.1"/>
    </source>
</evidence>
<feature type="non-terminal residue" evidence="1">
    <location>
        <position position="1"/>
    </location>
</feature>
<gene>
    <name evidence="1" type="ORF">OVA965_LOCUS41357</name>
    <name evidence="2" type="ORF">TMI583_LOCUS42989</name>
</gene>
<dbReference type="EMBL" id="CAJNOK010047408">
    <property type="protein sequence ID" value="CAF1587649.1"/>
    <property type="molecule type" value="Genomic_DNA"/>
</dbReference>
<proteinExistence type="predicted"/>
<sequence>TYATQMARRNIQHQQQLSKQLYDLNPSYNIGDLVWFKVLVGRSKLDERFPCSSKYYKIEVNNKLDSLVASHDAQVAQTKKDPTSFNPNSWSHITIVGIILFAIGTCVYVDPAVSVLIVAISTFADTVKSSVTDNELLDRELPKLKMSTDAIEAWKCHQLRAANQDLSRQELLQDLPANSVYILTDWAMKWLPEKYMEPQEDFFAKRGLSWHISVVVKKVTSTTTKSTAKEYYG</sequence>
<dbReference type="EMBL" id="CAJOBA010070724">
    <property type="protein sequence ID" value="CAF4390111.1"/>
    <property type="molecule type" value="Genomic_DNA"/>
</dbReference>
<dbReference type="AlphaFoldDB" id="A0A8S2FY42"/>
<reference evidence="1" key="1">
    <citation type="submission" date="2021-02" db="EMBL/GenBank/DDBJ databases">
        <authorList>
            <person name="Nowell W R."/>
        </authorList>
    </citation>
    <scope>NUCLEOTIDE SEQUENCE</scope>
</reference>
<protein>
    <submittedName>
        <fullName evidence="1">Uncharacterized protein</fullName>
    </submittedName>
</protein>
<organism evidence="1 3">
    <name type="scientific">Didymodactylos carnosus</name>
    <dbReference type="NCBI Taxonomy" id="1234261"/>
    <lineage>
        <taxon>Eukaryota</taxon>
        <taxon>Metazoa</taxon>
        <taxon>Spiralia</taxon>
        <taxon>Gnathifera</taxon>
        <taxon>Rotifera</taxon>
        <taxon>Eurotatoria</taxon>
        <taxon>Bdelloidea</taxon>
        <taxon>Philodinida</taxon>
        <taxon>Philodinidae</taxon>
        <taxon>Didymodactylos</taxon>
    </lineage>
</organism>
<name>A0A8S2FY42_9BILA</name>
<comment type="caution">
    <text evidence="1">The sequence shown here is derived from an EMBL/GenBank/DDBJ whole genome shotgun (WGS) entry which is preliminary data.</text>
</comment>
<dbReference type="Proteomes" id="UP000682733">
    <property type="component" value="Unassembled WGS sequence"/>
</dbReference>
<evidence type="ECO:0000313" key="3">
    <source>
        <dbReference type="Proteomes" id="UP000677228"/>
    </source>
</evidence>
<dbReference type="Proteomes" id="UP000677228">
    <property type="component" value="Unassembled WGS sequence"/>
</dbReference>
<accession>A0A8S2FY42</accession>